<keyword evidence="6" id="KW-1185">Reference proteome</keyword>
<sequence length="539" mass="56231">MDSWPLTVTVRDLLALPDMADVPVVAHDDDLDRAVGDVRVLDRARLAAAPGEPPPNGAVGGLAVVDCADGGPGALAGTDVDVALRAAARERAHALVAVGAPRLAEATRVLALRLGVPLLVLPRARATSAISEMMLQVRSPRVRHAEVVCAVADRLGRAPREPTAVLDIVANALQGVVQLQSGSRIVHAARSRPHDPAADPGATTVPTVVPLGEVRAPFTDVINGRGTAVLPIRTPDPTSGQLVLVAANRRGGPAWRSMALDALTVAQHPVAAWLGFERLSEERRRHAASAVLDEIAAAGGQLSAQALALALQLGWQPRGWHLALFVRPVSDAPLDLGEMAALEEELRSAGLPVEGLVPRAGGAAGWMTAGSSDGLPTVAATVRGVRAAIAELTGRGEPGDVVVGVGSARSGADGLLRSIDDARRSALLASPYLDQDRVRAHSGHSVERVLASWSGDDLARREAAALLGPVAGTPSEETLRTYLDLMCSVSATATSLGVHRNTVMNRLRRVQDDLRLDLADPATRLALQLALRTAPSDRR</sequence>
<dbReference type="Pfam" id="PF13556">
    <property type="entry name" value="HTH_30"/>
    <property type="match status" value="1"/>
</dbReference>
<dbReference type="EMBL" id="RBDY01000037">
    <property type="protein sequence ID" value="RKN14752.1"/>
    <property type="molecule type" value="Genomic_DNA"/>
</dbReference>
<feature type="domain" description="PucR C-terminal helix-turn-helix" evidence="2">
    <location>
        <begin position="477"/>
        <end position="532"/>
    </location>
</feature>
<dbReference type="PANTHER" id="PTHR33744">
    <property type="entry name" value="CARBOHYDRATE DIACID REGULATOR"/>
    <property type="match status" value="1"/>
</dbReference>
<evidence type="ECO:0000313" key="6">
    <source>
        <dbReference type="Proteomes" id="UP000268652"/>
    </source>
</evidence>
<proteinExistence type="inferred from homology"/>
<accession>A0A3A9W4R2</accession>
<organism evidence="4 7">
    <name type="scientific">Streptomyces radicis</name>
    <dbReference type="NCBI Taxonomy" id="1750517"/>
    <lineage>
        <taxon>Bacteria</taxon>
        <taxon>Bacillati</taxon>
        <taxon>Actinomycetota</taxon>
        <taxon>Actinomycetes</taxon>
        <taxon>Kitasatosporales</taxon>
        <taxon>Streptomycetaceae</taxon>
        <taxon>Streptomyces</taxon>
    </lineage>
</organism>
<dbReference type="RefSeq" id="WP_120700171.1">
    <property type="nucleotide sequence ID" value="NZ_RBDX01000038.1"/>
</dbReference>
<evidence type="ECO:0000259" key="2">
    <source>
        <dbReference type="Pfam" id="PF13556"/>
    </source>
</evidence>
<dbReference type="Pfam" id="PF17853">
    <property type="entry name" value="GGDEF_2"/>
    <property type="match status" value="1"/>
</dbReference>
<dbReference type="InterPro" id="IPR041522">
    <property type="entry name" value="CdaR_GGDEF"/>
</dbReference>
<evidence type="ECO:0000313" key="4">
    <source>
        <dbReference type="EMBL" id="RKN04234.1"/>
    </source>
</evidence>
<gene>
    <name evidence="5" type="ORF">D7318_28765</name>
    <name evidence="4" type="ORF">D7319_29005</name>
</gene>
<dbReference type="Gene3D" id="1.10.10.2840">
    <property type="entry name" value="PucR C-terminal helix-turn-helix domain"/>
    <property type="match status" value="1"/>
</dbReference>
<comment type="similarity">
    <text evidence="1">Belongs to the CdaR family.</text>
</comment>
<reference evidence="6 7" key="1">
    <citation type="submission" date="2018-09" db="EMBL/GenBank/DDBJ databases">
        <title>Streptomyces sp. nov. DS1-2, an endophytic actinomycete isolated from roots of Dendrobium scabrilingue.</title>
        <authorList>
            <person name="Kuncharoen N."/>
            <person name="Kudo T."/>
            <person name="Ohkuma M."/>
            <person name="Yuki M."/>
            <person name="Tanasupawat S."/>
        </authorList>
    </citation>
    <scope>NUCLEOTIDE SEQUENCE [LARGE SCALE GENOMIC DNA]</scope>
    <source>
        <strain evidence="4 7">AZ1-7</strain>
        <strain evidence="5 6">DS1-2</strain>
    </source>
</reference>
<dbReference type="EMBL" id="RBDX01000038">
    <property type="protein sequence ID" value="RKN04234.1"/>
    <property type="molecule type" value="Genomic_DNA"/>
</dbReference>
<dbReference type="OrthoDB" id="3190266at2"/>
<dbReference type="InterPro" id="IPR042070">
    <property type="entry name" value="PucR_C-HTH_sf"/>
</dbReference>
<name>A0A3A9W4R2_9ACTN</name>
<evidence type="ECO:0000256" key="1">
    <source>
        <dbReference type="ARBA" id="ARBA00006754"/>
    </source>
</evidence>
<dbReference type="InterPro" id="IPR051448">
    <property type="entry name" value="CdaR-like_regulators"/>
</dbReference>
<comment type="caution">
    <text evidence="4">The sequence shown here is derived from an EMBL/GenBank/DDBJ whole genome shotgun (WGS) entry which is preliminary data.</text>
</comment>
<dbReference type="PANTHER" id="PTHR33744:SF7">
    <property type="entry name" value="PUCR FAMILY TRANSCRIPTIONAL REGULATOR"/>
    <property type="match status" value="1"/>
</dbReference>
<dbReference type="Proteomes" id="UP000268652">
    <property type="component" value="Unassembled WGS sequence"/>
</dbReference>
<dbReference type="InterPro" id="IPR025736">
    <property type="entry name" value="PucR_C-HTH_dom"/>
</dbReference>
<evidence type="ECO:0000313" key="7">
    <source>
        <dbReference type="Proteomes" id="UP000275024"/>
    </source>
</evidence>
<protein>
    <submittedName>
        <fullName evidence="4">PucR family transcriptional regulator</fullName>
    </submittedName>
</protein>
<evidence type="ECO:0000259" key="3">
    <source>
        <dbReference type="Pfam" id="PF17853"/>
    </source>
</evidence>
<evidence type="ECO:0000313" key="5">
    <source>
        <dbReference type="EMBL" id="RKN14752.1"/>
    </source>
</evidence>
<feature type="domain" description="CdaR GGDEF-like" evidence="3">
    <location>
        <begin position="304"/>
        <end position="424"/>
    </location>
</feature>
<dbReference type="AlphaFoldDB" id="A0A3A9W4R2"/>
<dbReference type="Proteomes" id="UP000275024">
    <property type="component" value="Unassembled WGS sequence"/>
</dbReference>